<dbReference type="AlphaFoldDB" id="X0XI28"/>
<feature type="domain" description="Glycosyltransferase subfamily 4-like N-terminal" evidence="1">
    <location>
        <begin position="15"/>
        <end position="191"/>
    </location>
</feature>
<sequence length="192" mass="21844">MKILHIVHGYPPSIGGSQWLMKNLSEELVSRYCDDVTVFTTTAYNMELFWRSSEPAMPAGTQEVNGVTVRRFPVFNRFGTLRMLLAHGARRLRLPYNDWLRTIYNGPLIFGMTRAIAESGADVIAATAFPHLHMYYALAGARRAGTPLVFLGAIHAADEWGFDRKIIYQATKQADAYIAYTTFERDYLTERR</sequence>
<dbReference type="Pfam" id="PF13579">
    <property type="entry name" value="Glyco_trans_4_4"/>
    <property type="match status" value="1"/>
</dbReference>
<evidence type="ECO:0000259" key="1">
    <source>
        <dbReference type="Pfam" id="PF13579"/>
    </source>
</evidence>
<dbReference type="SUPFAM" id="SSF53756">
    <property type="entry name" value="UDP-Glycosyltransferase/glycogen phosphorylase"/>
    <property type="match status" value="1"/>
</dbReference>
<accession>X0XI28</accession>
<gene>
    <name evidence="2" type="ORF">S01H1_81413</name>
</gene>
<organism evidence="2">
    <name type="scientific">marine sediment metagenome</name>
    <dbReference type="NCBI Taxonomy" id="412755"/>
    <lineage>
        <taxon>unclassified sequences</taxon>
        <taxon>metagenomes</taxon>
        <taxon>ecological metagenomes</taxon>
    </lineage>
</organism>
<name>X0XI28_9ZZZZ</name>
<feature type="non-terminal residue" evidence="2">
    <location>
        <position position="192"/>
    </location>
</feature>
<dbReference type="Gene3D" id="3.40.50.2000">
    <property type="entry name" value="Glycogen Phosphorylase B"/>
    <property type="match status" value="1"/>
</dbReference>
<dbReference type="EMBL" id="BARS01055091">
    <property type="protein sequence ID" value="GAG42819.1"/>
    <property type="molecule type" value="Genomic_DNA"/>
</dbReference>
<comment type="caution">
    <text evidence="2">The sequence shown here is derived from an EMBL/GenBank/DDBJ whole genome shotgun (WGS) entry which is preliminary data.</text>
</comment>
<reference evidence="2" key="1">
    <citation type="journal article" date="2014" name="Front. Microbiol.">
        <title>High frequency of phylogenetically diverse reductive dehalogenase-homologous genes in deep subseafloor sedimentary metagenomes.</title>
        <authorList>
            <person name="Kawai M."/>
            <person name="Futagami T."/>
            <person name="Toyoda A."/>
            <person name="Takaki Y."/>
            <person name="Nishi S."/>
            <person name="Hori S."/>
            <person name="Arai W."/>
            <person name="Tsubouchi T."/>
            <person name="Morono Y."/>
            <person name="Uchiyama I."/>
            <person name="Ito T."/>
            <person name="Fujiyama A."/>
            <person name="Inagaki F."/>
            <person name="Takami H."/>
        </authorList>
    </citation>
    <scope>NUCLEOTIDE SEQUENCE</scope>
    <source>
        <strain evidence="2">Expedition CK06-06</strain>
    </source>
</reference>
<dbReference type="InterPro" id="IPR028098">
    <property type="entry name" value="Glyco_trans_4-like_N"/>
</dbReference>
<proteinExistence type="predicted"/>
<protein>
    <recommendedName>
        <fullName evidence="1">Glycosyltransferase subfamily 4-like N-terminal domain-containing protein</fullName>
    </recommendedName>
</protein>
<evidence type="ECO:0000313" key="2">
    <source>
        <dbReference type="EMBL" id="GAG42819.1"/>
    </source>
</evidence>